<evidence type="ECO:0000259" key="2">
    <source>
        <dbReference type="Pfam" id="PF02201"/>
    </source>
</evidence>
<dbReference type="InterPro" id="IPR003121">
    <property type="entry name" value="SWIB_MDM2_domain"/>
</dbReference>
<reference evidence="3 4" key="1">
    <citation type="journal article" date="2023" name="Hortic Res">
        <title>Pangenome of water caltrop reveals structural variations and asymmetric subgenome divergence after allopolyploidization.</title>
        <authorList>
            <person name="Zhang X."/>
            <person name="Chen Y."/>
            <person name="Wang L."/>
            <person name="Yuan Y."/>
            <person name="Fang M."/>
            <person name="Shi L."/>
            <person name="Lu R."/>
            <person name="Comes H.P."/>
            <person name="Ma Y."/>
            <person name="Chen Y."/>
            <person name="Huang G."/>
            <person name="Zhou Y."/>
            <person name="Zheng Z."/>
            <person name="Qiu Y."/>
        </authorList>
    </citation>
    <scope>NUCLEOTIDE SEQUENCE [LARGE SCALE GENOMIC DNA]</scope>
    <source>
        <tissue evidence="3">Roots</tissue>
    </source>
</reference>
<accession>A0AAN7KWC0</accession>
<feature type="region of interest" description="Disordered" evidence="1">
    <location>
        <begin position="36"/>
        <end position="55"/>
    </location>
</feature>
<dbReference type="CDD" id="cd10567">
    <property type="entry name" value="SWIB-MDM2_like"/>
    <property type="match status" value="1"/>
</dbReference>
<proteinExistence type="predicted"/>
<dbReference type="Proteomes" id="UP001345219">
    <property type="component" value="Chromosome 24"/>
</dbReference>
<sequence length="119" mass="12514">MGMASTNFLSLAFGGRGGGAIMAVTKAMNSGGLSKFTGNGKAQTPSASSELGKFMGKPEISRSDSSILVSKFIKLHTRQNPGIKKNIIFEEKLKSVLEGKDSVGTMEAMKLLSQKPSNS</sequence>
<dbReference type="EMBL" id="JAXIOK010000005">
    <property type="protein sequence ID" value="KAK4771070.1"/>
    <property type="molecule type" value="Genomic_DNA"/>
</dbReference>
<dbReference type="AlphaFoldDB" id="A0AAN7KWC0"/>
<dbReference type="PANTHER" id="PTHR13844">
    <property type="entry name" value="SWI/SNF-RELATED MATRIX-ASSOCIATED ACTIN-DEPENDENT REGULATOR OF CHROMATIN SUBFAMILY D"/>
    <property type="match status" value="1"/>
</dbReference>
<keyword evidence="4" id="KW-1185">Reference proteome</keyword>
<dbReference type="SUPFAM" id="SSF47592">
    <property type="entry name" value="SWIB/MDM2 domain"/>
    <property type="match status" value="1"/>
</dbReference>
<organism evidence="3 4">
    <name type="scientific">Trapa incisa</name>
    <dbReference type="NCBI Taxonomy" id="236973"/>
    <lineage>
        <taxon>Eukaryota</taxon>
        <taxon>Viridiplantae</taxon>
        <taxon>Streptophyta</taxon>
        <taxon>Embryophyta</taxon>
        <taxon>Tracheophyta</taxon>
        <taxon>Spermatophyta</taxon>
        <taxon>Magnoliopsida</taxon>
        <taxon>eudicotyledons</taxon>
        <taxon>Gunneridae</taxon>
        <taxon>Pentapetalae</taxon>
        <taxon>rosids</taxon>
        <taxon>malvids</taxon>
        <taxon>Myrtales</taxon>
        <taxon>Lythraceae</taxon>
        <taxon>Trapa</taxon>
    </lineage>
</organism>
<protein>
    <recommendedName>
        <fullName evidence="2">DM2 domain-containing protein</fullName>
    </recommendedName>
</protein>
<comment type="caution">
    <text evidence="3">The sequence shown here is derived from an EMBL/GenBank/DDBJ whole genome shotgun (WGS) entry which is preliminary data.</text>
</comment>
<dbReference type="Pfam" id="PF02201">
    <property type="entry name" value="SWIB"/>
    <property type="match status" value="1"/>
</dbReference>
<evidence type="ECO:0000256" key="1">
    <source>
        <dbReference type="SAM" id="MobiDB-lite"/>
    </source>
</evidence>
<name>A0AAN7KWC0_9MYRT</name>
<evidence type="ECO:0000313" key="3">
    <source>
        <dbReference type="EMBL" id="KAK4771070.1"/>
    </source>
</evidence>
<feature type="domain" description="DM2" evidence="2">
    <location>
        <begin position="47"/>
        <end position="114"/>
    </location>
</feature>
<evidence type="ECO:0000313" key="4">
    <source>
        <dbReference type="Proteomes" id="UP001345219"/>
    </source>
</evidence>
<gene>
    <name evidence="3" type="ORF">SAY87_031602</name>
</gene>
<dbReference type="InterPro" id="IPR036885">
    <property type="entry name" value="SWIB_MDM2_dom_sf"/>
</dbReference>
<feature type="compositionally biased region" description="Polar residues" evidence="1">
    <location>
        <begin position="36"/>
        <end position="49"/>
    </location>
</feature>
<dbReference type="Gene3D" id="1.10.245.10">
    <property type="entry name" value="SWIB/MDM2 domain"/>
    <property type="match status" value="1"/>
</dbReference>